<feature type="transmembrane region" description="Helical" evidence="1">
    <location>
        <begin position="146"/>
        <end position="165"/>
    </location>
</feature>
<protein>
    <submittedName>
        <fullName evidence="2">Uncharacterized protein</fullName>
    </submittedName>
</protein>
<dbReference type="EMBL" id="MLFT02000635">
    <property type="protein sequence ID" value="PHT26767.1"/>
    <property type="molecule type" value="Genomic_DNA"/>
</dbReference>
<feature type="transmembrane region" description="Helical" evidence="1">
    <location>
        <begin position="185"/>
        <end position="205"/>
    </location>
</feature>
<evidence type="ECO:0000313" key="2">
    <source>
        <dbReference type="EMBL" id="PHT26767.1"/>
    </source>
</evidence>
<dbReference type="AlphaFoldDB" id="A0A2G2V1F0"/>
<keyword evidence="3" id="KW-1185">Reference proteome</keyword>
<proteinExistence type="predicted"/>
<keyword evidence="1" id="KW-1133">Transmembrane helix</keyword>
<organism evidence="2 3">
    <name type="scientific">Capsicum baccatum</name>
    <name type="common">Peruvian pepper</name>
    <dbReference type="NCBI Taxonomy" id="33114"/>
    <lineage>
        <taxon>Eukaryota</taxon>
        <taxon>Viridiplantae</taxon>
        <taxon>Streptophyta</taxon>
        <taxon>Embryophyta</taxon>
        <taxon>Tracheophyta</taxon>
        <taxon>Spermatophyta</taxon>
        <taxon>Magnoliopsida</taxon>
        <taxon>eudicotyledons</taxon>
        <taxon>Gunneridae</taxon>
        <taxon>Pentapetalae</taxon>
        <taxon>asterids</taxon>
        <taxon>lamiids</taxon>
        <taxon>Solanales</taxon>
        <taxon>Solanaceae</taxon>
        <taxon>Solanoideae</taxon>
        <taxon>Capsiceae</taxon>
        <taxon>Capsicum</taxon>
    </lineage>
</organism>
<reference evidence="3" key="2">
    <citation type="journal article" date="2017" name="J. Anim. Genet.">
        <title>Multiple reference genome sequences of hot pepper reveal the massive evolution of plant disease resistance genes by retroduplication.</title>
        <authorList>
            <person name="Kim S."/>
            <person name="Park J."/>
            <person name="Yeom S.-I."/>
            <person name="Kim Y.-M."/>
            <person name="Seo E."/>
            <person name="Kim K.-T."/>
            <person name="Kim M.-S."/>
            <person name="Lee J.M."/>
            <person name="Cheong K."/>
            <person name="Shin H.-S."/>
            <person name="Kim S.-B."/>
            <person name="Han K."/>
            <person name="Lee J."/>
            <person name="Park M."/>
            <person name="Lee H.-A."/>
            <person name="Lee H.-Y."/>
            <person name="Lee Y."/>
            <person name="Oh S."/>
            <person name="Lee J.H."/>
            <person name="Choi E."/>
            <person name="Choi E."/>
            <person name="Lee S.E."/>
            <person name="Jeon J."/>
            <person name="Kim H."/>
            <person name="Choi G."/>
            <person name="Song H."/>
            <person name="Lee J."/>
            <person name="Lee S.-C."/>
            <person name="Kwon J.-K."/>
            <person name="Lee H.-Y."/>
            <person name="Koo N."/>
            <person name="Hong Y."/>
            <person name="Kim R.W."/>
            <person name="Kang W.-H."/>
            <person name="Huh J.H."/>
            <person name="Kang B.-C."/>
            <person name="Yang T.-J."/>
            <person name="Lee Y.-H."/>
            <person name="Bennetzen J.L."/>
            <person name="Choi D."/>
        </authorList>
    </citation>
    <scope>NUCLEOTIDE SEQUENCE [LARGE SCALE GENOMIC DNA]</scope>
    <source>
        <strain evidence="3">cv. PBC81</strain>
    </source>
</reference>
<dbReference type="Proteomes" id="UP000224567">
    <property type="component" value="Unassembled WGS sequence"/>
</dbReference>
<sequence>MDVDGARGIHFNEEIVLDILSRLPISYKSCSEILALKSGMWRITGKPTGNYSSWLSHMDSLTLVHGTFHWLGLSRNESVTSYDISNEPSSFSVSVAYLSFSVAMAIWMRRFVEDCYISELFVNLTLSSPSASSTFLITIPLHPATGAVYAGIVSYSTTCVITVMWPPLFLFSSNISLTRDLVKSISTLIFAALGLVCVLVALSIARRVPIGSTMRH</sequence>
<accession>A0A2G2V1F0</accession>
<name>A0A2G2V1F0_CAPBA</name>
<comment type="caution">
    <text evidence="2">The sequence shown here is derived from an EMBL/GenBank/DDBJ whole genome shotgun (WGS) entry which is preliminary data.</text>
</comment>
<keyword evidence="1" id="KW-0472">Membrane</keyword>
<gene>
    <name evidence="2" type="ORF">CQW23_33620</name>
</gene>
<keyword evidence="1" id="KW-0812">Transmembrane</keyword>
<evidence type="ECO:0000256" key="1">
    <source>
        <dbReference type="SAM" id="Phobius"/>
    </source>
</evidence>
<evidence type="ECO:0000313" key="3">
    <source>
        <dbReference type="Proteomes" id="UP000224567"/>
    </source>
</evidence>
<reference evidence="2 3" key="1">
    <citation type="journal article" date="2017" name="Genome Biol.">
        <title>New reference genome sequences of hot pepper reveal the massive evolution of plant disease-resistance genes by retroduplication.</title>
        <authorList>
            <person name="Kim S."/>
            <person name="Park J."/>
            <person name="Yeom S.I."/>
            <person name="Kim Y.M."/>
            <person name="Seo E."/>
            <person name="Kim K.T."/>
            <person name="Kim M.S."/>
            <person name="Lee J.M."/>
            <person name="Cheong K."/>
            <person name="Shin H.S."/>
            <person name="Kim S.B."/>
            <person name="Han K."/>
            <person name="Lee J."/>
            <person name="Park M."/>
            <person name="Lee H.A."/>
            <person name="Lee H.Y."/>
            <person name="Lee Y."/>
            <person name="Oh S."/>
            <person name="Lee J.H."/>
            <person name="Choi E."/>
            <person name="Choi E."/>
            <person name="Lee S.E."/>
            <person name="Jeon J."/>
            <person name="Kim H."/>
            <person name="Choi G."/>
            <person name="Song H."/>
            <person name="Lee J."/>
            <person name="Lee S.C."/>
            <person name="Kwon J.K."/>
            <person name="Lee H.Y."/>
            <person name="Koo N."/>
            <person name="Hong Y."/>
            <person name="Kim R.W."/>
            <person name="Kang W.H."/>
            <person name="Huh J.H."/>
            <person name="Kang B.C."/>
            <person name="Yang T.J."/>
            <person name="Lee Y.H."/>
            <person name="Bennetzen J.L."/>
            <person name="Choi D."/>
        </authorList>
    </citation>
    <scope>NUCLEOTIDE SEQUENCE [LARGE SCALE GENOMIC DNA]</scope>
    <source>
        <strain evidence="3">cv. PBC81</strain>
    </source>
</reference>